<dbReference type="KEGG" id="pdio:PDMSB3_1626"/>
<evidence type="ECO:0000313" key="1">
    <source>
        <dbReference type="EMBL" id="VVD28082.1"/>
    </source>
</evidence>
<accession>A0A5Q4YV44</accession>
<evidence type="ECO:0008006" key="3">
    <source>
        <dbReference type="Google" id="ProtNLM"/>
    </source>
</evidence>
<dbReference type="RefSeq" id="WP_007182340.1">
    <property type="nucleotide sequence ID" value="NZ_LR699553.1"/>
</dbReference>
<keyword evidence="2" id="KW-1185">Reference proteome</keyword>
<reference evidence="1 2" key="1">
    <citation type="submission" date="2019-08" db="EMBL/GenBank/DDBJ databases">
        <authorList>
            <person name="Herpell B J."/>
        </authorList>
    </citation>
    <scope>NUCLEOTIDE SEQUENCE [LARGE SCALE GENOMIC DNA]</scope>
    <source>
        <strain evidence="2">Msb3</strain>
    </source>
</reference>
<name>A0A5Q4YV44_9BURK</name>
<dbReference type="AlphaFoldDB" id="A0A5Q4YV44"/>
<protein>
    <recommendedName>
        <fullName evidence="3">Transposase</fullName>
    </recommendedName>
</protein>
<sequence>MESETYHGYNIWGHAIQQHEEPHRPGPYAASGTITQNNRVIEASGVLGFFDTDEGAQQAGLEWARAWIDSHG</sequence>
<organism evidence="1 2">
    <name type="scientific">Paraburkholderia dioscoreae</name>
    <dbReference type="NCBI Taxonomy" id="2604047"/>
    <lineage>
        <taxon>Bacteria</taxon>
        <taxon>Pseudomonadati</taxon>
        <taxon>Pseudomonadota</taxon>
        <taxon>Betaproteobacteria</taxon>
        <taxon>Burkholderiales</taxon>
        <taxon>Burkholderiaceae</taxon>
        <taxon>Paraburkholderia</taxon>
    </lineage>
</organism>
<proteinExistence type="predicted"/>
<evidence type="ECO:0000313" key="2">
    <source>
        <dbReference type="Proteomes" id="UP000325811"/>
    </source>
</evidence>
<dbReference type="Proteomes" id="UP000325811">
    <property type="component" value="Chromosome I"/>
</dbReference>
<gene>
    <name evidence="1" type="ORF">PDMSB3_1626</name>
</gene>
<dbReference type="EMBL" id="LR699553">
    <property type="protein sequence ID" value="VVD28082.1"/>
    <property type="molecule type" value="Genomic_DNA"/>
</dbReference>